<comment type="caution">
    <text evidence="8">The sequence shown here is derived from an EMBL/GenBank/DDBJ whole genome shotgun (WGS) entry which is preliminary data.</text>
</comment>
<sequence>MKKIQKLFPSMDGNDFQREEILSYFRSILTKIDELKDPNKLTLGEMPEYTEDYYNRVIQKADVPKKGLPMEEVIQELLKLVEGHRYVNRNYVANAAPLPNIASIIGNLVMVLVNGNNLWDVEGPAAATAEIEITSMLSKLIGYDESTSAGYTTWGGQGAVFNSLRLAIARYAPSSNQNGVPQNLYCFCSELSHYSLYKSVEATGIGVENMIRVKANVDHSMNLEDLKEKMEHVIAKGGIPLYVLATMGTTDTFGVDDIKGIKRIAEELECTYGICPIYIHADSAMGGMYTFFNNYDFESNPLLFKDNVKEVLKCYQQKFEHIKLADSMVFDFHKLGQTPYITSLFIIKNREYLKYVDLDTAETPYVGNRGYGSYHTGYTLECSRMGSALTIYASLLAFGIEGYQELLANYIRVNIAFRETLTKEISNVVITNEVSPITTFRFYPEKTRWNEEMKGILTIEEMTEINQFNDDFAEVIGAERDTVFYGNTKKQCLVKAANSNKPISVYAHKFFAISPYSTIEEVDRYVGFLKEHLAFFLKTSSNKNMILTTG</sequence>
<keyword evidence="5 7" id="KW-0456">Lyase</keyword>
<organism evidence="8 9">
    <name type="scientific">Psychrobacillus lasiicapitis</name>
    <dbReference type="NCBI Taxonomy" id="1636719"/>
    <lineage>
        <taxon>Bacteria</taxon>
        <taxon>Bacillati</taxon>
        <taxon>Bacillota</taxon>
        <taxon>Bacilli</taxon>
        <taxon>Bacillales</taxon>
        <taxon>Bacillaceae</taxon>
        <taxon>Psychrobacillus</taxon>
    </lineage>
</organism>
<gene>
    <name evidence="8" type="ORF">FG382_15685</name>
</gene>
<dbReference type="Proteomes" id="UP000317316">
    <property type="component" value="Unassembled WGS sequence"/>
</dbReference>
<dbReference type="InterPro" id="IPR015424">
    <property type="entry name" value="PyrdxlP-dep_Trfase"/>
</dbReference>
<proteinExistence type="inferred from homology"/>
<evidence type="ECO:0000313" key="8">
    <source>
        <dbReference type="EMBL" id="TQR11386.1"/>
    </source>
</evidence>
<accession>A0A544T1Q7</accession>
<dbReference type="GO" id="GO:0019752">
    <property type="term" value="P:carboxylic acid metabolic process"/>
    <property type="evidence" value="ECO:0007669"/>
    <property type="project" value="InterPro"/>
</dbReference>
<evidence type="ECO:0000256" key="7">
    <source>
        <dbReference type="RuleBase" id="RU000382"/>
    </source>
</evidence>
<comment type="cofactor">
    <cofactor evidence="1 6 7">
        <name>pyridoxal 5'-phosphate</name>
        <dbReference type="ChEBI" id="CHEBI:597326"/>
    </cofactor>
</comment>
<dbReference type="Pfam" id="PF00282">
    <property type="entry name" value="Pyridoxal_deC"/>
    <property type="match status" value="2"/>
</dbReference>
<dbReference type="InterPro" id="IPR002129">
    <property type="entry name" value="PyrdxlP-dep_de-COase"/>
</dbReference>
<keyword evidence="4 6" id="KW-0663">Pyridoxal phosphate</keyword>
<dbReference type="GO" id="GO:0030170">
    <property type="term" value="F:pyridoxal phosphate binding"/>
    <property type="evidence" value="ECO:0007669"/>
    <property type="project" value="InterPro"/>
</dbReference>
<evidence type="ECO:0000256" key="4">
    <source>
        <dbReference type="ARBA" id="ARBA00022898"/>
    </source>
</evidence>
<dbReference type="SUPFAM" id="SSF53383">
    <property type="entry name" value="PLP-dependent transferases"/>
    <property type="match status" value="1"/>
</dbReference>
<dbReference type="OrthoDB" id="3335676at2"/>
<dbReference type="GO" id="GO:0005737">
    <property type="term" value="C:cytoplasm"/>
    <property type="evidence" value="ECO:0007669"/>
    <property type="project" value="TreeGrafter"/>
</dbReference>
<dbReference type="Gene3D" id="3.40.640.10">
    <property type="entry name" value="Type I PLP-dependent aspartate aminotransferase-like (Major domain)"/>
    <property type="match status" value="1"/>
</dbReference>
<comment type="similarity">
    <text evidence="2 7">Belongs to the group II decarboxylase family.</text>
</comment>
<evidence type="ECO:0000256" key="3">
    <source>
        <dbReference type="ARBA" id="ARBA00022793"/>
    </source>
</evidence>
<evidence type="ECO:0000256" key="2">
    <source>
        <dbReference type="ARBA" id="ARBA00009533"/>
    </source>
</evidence>
<reference evidence="8 9" key="1">
    <citation type="submission" date="2019-05" db="EMBL/GenBank/DDBJ databases">
        <title>Psychrobacillus vulpis sp. nov., a new species isolated from feces of a red fox that inhabits in The Tablas de Daimiel Natural Park, Albacete, Spain.</title>
        <authorList>
            <person name="Rodriguez M."/>
            <person name="Reina J.C."/>
            <person name="Bejar V."/>
            <person name="Llamas I."/>
        </authorList>
    </citation>
    <scope>NUCLEOTIDE SEQUENCE [LARGE SCALE GENOMIC DNA]</scope>
    <source>
        <strain evidence="8 9">NEAU-3TGS17</strain>
    </source>
</reference>
<dbReference type="AlphaFoldDB" id="A0A544T1Q7"/>
<dbReference type="GO" id="GO:0004058">
    <property type="term" value="F:aromatic-L-amino-acid decarboxylase activity"/>
    <property type="evidence" value="ECO:0007669"/>
    <property type="project" value="UniProtKB-ARBA"/>
</dbReference>
<dbReference type="GO" id="GO:0008483">
    <property type="term" value="F:transaminase activity"/>
    <property type="evidence" value="ECO:0007669"/>
    <property type="project" value="UniProtKB-KW"/>
</dbReference>
<dbReference type="InterPro" id="IPR015421">
    <property type="entry name" value="PyrdxlP-dep_Trfase_major"/>
</dbReference>
<evidence type="ECO:0000256" key="1">
    <source>
        <dbReference type="ARBA" id="ARBA00001933"/>
    </source>
</evidence>
<dbReference type="PANTHER" id="PTHR45677">
    <property type="entry name" value="GLUTAMATE DECARBOXYLASE-RELATED"/>
    <property type="match status" value="1"/>
</dbReference>
<feature type="modified residue" description="N6-(pyridoxal phosphate)lysine" evidence="6">
    <location>
        <position position="334"/>
    </location>
</feature>
<dbReference type="EMBL" id="VDGH01000009">
    <property type="protein sequence ID" value="TQR11386.1"/>
    <property type="molecule type" value="Genomic_DNA"/>
</dbReference>
<keyword evidence="9" id="KW-1185">Reference proteome</keyword>
<evidence type="ECO:0000313" key="9">
    <source>
        <dbReference type="Proteomes" id="UP000317316"/>
    </source>
</evidence>
<dbReference type="RefSeq" id="WP_142539831.1">
    <property type="nucleotide sequence ID" value="NZ_BMIE01000007.1"/>
</dbReference>
<evidence type="ECO:0000256" key="6">
    <source>
        <dbReference type="PIRSR" id="PIRSR602129-50"/>
    </source>
</evidence>
<name>A0A544T1Q7_9BACI</name>
<keyword evidence="8" id="KW-0032">Aminotransferase</keyword>
<evidence type="ECO:0000256" key="5">
    <source>
        <dbReference type="ARBA" id="ARBA00023239"/>
    </source>
</evidence>
<keyword evidence="3" id="KW-0210">Decarboxylase</keyword>
<protein>
    <submittedName>
        <fullName evidence="8">Aspartate aminotransferase family protein</fullName>
    </submittedName>
</protein>
<dbReference type="PANTHER" id="PTHR45677:SF8">
    <property type="entry name" value="CYSTEINE SULFINIC ACID DECARBOXYLASE"/>
    <property type="match status" value="1"/>
</dbReference>
<keyword evidence="8" id="KW-0808">Transferase</keyword>